<name>A0ABM1SAP2_LIMPO</name>
<dbReference type="InterPro" id="IPR026512">
    <property type="entry name" value="RGS7BP/RGS9BP"/>
</dbReference>
<dbReference type="PANTHER" id="PTHR21029">
    <property type="entry name" value="R-SEVEN BINDING PROTEIN (R7BP) HOMOLOG"/>
    <property type="match status" value="1"/>
</dbReference>
<dbReference type="RefSeq" id="XP_022240697.1">
    <property type="nucleotide sequence ID" value="XM_022384989.1"/>
</dbReference>
<accession>A0ABM1SAP2</accession>
<reference evidence="4" key="1">
    <citation type="submission" date="2025-08" db="UniProtKB">
        <authorList>
            <consortium name="RefSeq"/>
        </authorList>
    </citation>
    <scope>IDENTIFICATION</scope>
    <source>
        <tissue evidence="4">Muscle</tissue>
    </source>
</reference>
<protein>
    <submittedName>
        <fullName evidence="4">Uncharacterized protein LOC106458715 isoform X1</fullName>
    </submittedName>
</protein>
<sequence>MSGPEVTGKLAHNRITSRASGRRSSGLRGVLSRRLSVGSLHDSLDNSKGSQPHLAECNRLIEELNYQTALFRDFLISVGKPNDSPEIRDRIKQVRRKCVDSCSSVSHLLMPQIRSDVAEGIPVDSQHLVNLVCCTQLLLRELRKCNQMVSVNAMDMREFYENRPSTSGMAVLDKLVLWRPPHDYHQEELVSIARDTEAIVHLLGEMQEYMPKETNYKSLIEDSPITFPTRQKGAFYRNIGDLCCLCKSNLS</sequence>
<keyword evidence="2" id="KW-0734">Signal transduction inhibitor</keyword>
<evidence type="ECO:0000313" key="4">
    <source>
        <dbReference type="RefSeq" id="XP_022240697.1"/>
    </source>
</evidence>
<evidence type="ECO:0000256" key="2">
    <source>
        <dbReference type="ARBA" id="ARBA00022700"/>
    </source>
</evidence>
<evidence type="ECO:0000256" key="1">
    <source>
        <dbReference type="ARBA" id="ARBA00007457"/>
    </source>
</evidence>
<keyword evidence="3" id="KW-1185">Reference proteome</keyword>
<comment type="similarity">
    <text evidence="1">Belongs to the RGS7BP/RGS9BP family.</text>
</comment>
<proteinExistence type="inferred from homology"/>
<gene>
    <name evidence="4" type="primary">LOC106458715</name>
</gene>
<dbReference type="GeneID" id="106458715"/>
<organism evidence="3 4">
    <name type="scientific">Limulus polyphemus</name>
    <name type="common">Atlantic horseshoe crab</name>
    <dbReference type="NCBI Taxonomy" id="6850"/>
    <lineage>
        <taxon>Eukaryota</taxon>
        <taxon>Metazoa</taxon>
        <taxon>Ecdysozoa</taxon>
        <taxon>Arthropoda</taxon>
        <taxon>Chelicerata</taxon>
        <taxon>Merostomata</taxon>
        <taxon>Xiphosura</taxon>
        <taxon>Limulidae</taxon>
        <taxon>Limulus</taxon>
    </lineage>
</organism>
<dbReference type="Proteomes" id="UP000694941">
    <property type="component" value="Unplaced"/>
</dbReference>
<evidence type="ECO:0000313" key="3">
    <source>
        <dbReference type="Proteomes" id="UP000694941"/>
    </source>
</evidence>